<dbReference type="STRING" id="244447.ENSCSEP00000012528"/>
<dbReference type="Proteomes" id="UP000265120">
    <property type="component" value="Unassembled WGS sequence"/>
</dbReference>
<accession>A0A3P8VB24</accession>
<proteinExistence type="predicted"/>
<dbReference type="Gene3D" id="3.40.1380.20">
    <property type="entry name" value="Pyruvate kinase, C-terminal domain"/>
    <property type="match status" value="1"/>
</dbReference>
<name>A0A3P8VB24_CYNSE</name>
<dbReference type="OMA" id="ICTIGEC"/>
<reference evidence="1" key="1">
    <citation type="submission" date="2025-08" db="UniProtKB">
        <authorList>
            <consortium name="Ensembl"/>
        </authorList>
    </citation>
    <scope>IDENTIFICATION</scope>
</reference>
<protein>
    <submittedName>
        <fullName evidence="1">Uncharacterized protein</fullName>
    </submittedName>
</protein>
<dbReference type="GeneTree" id="ENSGT00940000167401"/>
<organism evidence="1 2">
    <name type="scientific">Cynoglossus semilaevis</name>
    <name type="common">Tongue sole</name>
    <dbReference type="NCBI Taxonomy" id="244447"/>
    <lineage>
        <taxon>Eukaryota</taxon>
        <taxon>Metazoa</taxon>
        <taxon>Chordata</taxon>
        <taxon>Craniata</taxon>
        <taxon>Vertebrata</taxon>
        <taxon>Euteleostomi</taxon>
        <taxon>Actinopterygii</taxon>
        <taxon>Neopterygii</taxon>
        <taxon>Teleostei</taxon>
        <taxon>Neoteleostei</taxon>
        <taxon>Acanthomorphata</taxon>
        <taxon>Carangaria</taxon>
        <taxon>Pleuronectiformes</taxon>
        <taxon>Pleuronectoidei</taxon>
        <taxon>Cynoglossidae</taxon>
        <taxon>Cynoglossinae</taxon>
        <taxon>Cynoglossus</taxon>
    </lineage>
</organism>
<dbReference type="AlphaFoldDB" id="A0A3P8VB24"/>
<evidence type="ECO:0000313" key="2">
    <source>
        <dbReference type="Proteomes" id="UP000265120"/>
    </source>
</evidence>
<dbReference type="Ensembl" id="ENSCSET00000012678.1">
    <property type="protein sequence ID" value="ENSCSEP00000012528.1"/>
    <property type="gene ID" value="ENSCSEG00000008100.1"/>
</dbReference>
<evidence type="ECO:0000313" key="1">
    <source>
        <dbReference type="Ensembl" id="ENSCSEP00000012528.1"/>
    </source>
</evidence>
<dbReference type="InParanoid" id="A0A3P8VB24"/>
<sequence length="52" mass="5812">MALPDSFIQQQQLDASMADTFLEHLCLLDIDQEPITARNTSIICTIGECDNQ</sequence>
<dbReference type="InterPro" id="IPR036918">
    <property type="entry name" value="Pyrv_Knase_C_sf"/>
</dbReference>
<keyword evidence="2" id="KW-1185">Reference proteome</keyword>
<reference evidence="1" key="2">
    <citation type="submission" date="2025-09" db="UniProtKB">
        <authorList>
            <consortium name="Ensembl"/>
        </authorList>
    </citation>
    <scope>IDENTIFICATION</scope>
</reference>